<evidence type="ECO:0000256" key="5">
    <source>
        <dbReference type="ARBA" id="ARBA00023004"/>
    </source>
</evidence>
<comment type="caution">
    <text evidence="9">The sequence shown here is derived from an EMBL/GenBank/DDBJ whole genome shotgun (WGS) entry which is preliminary data.</text>
</comment>
<organism evidence="9 10">
    <name type="scientific">Halomonas salifodinae</name>
    <dbReference type="NCBI Taxonomy" id="438745"/>
    <lineage>
        <taxon>Bacteria</taxon>
        <taxon>Pseudomonadati</taxon>
        <taxon>Pseudomonadota</taxon>
        <taxon>Gammaproteobacteria</taxon>
        <taxon>Oceanospirillales</taxon>
        <taxon>Halomonadaceae</taxon>
        <taxon>Halomonas</taxon>
    </lineage>
</organism>
<dbReference type="Gene3D" id="1.10.760.10">
    <property type="entry name" value="Cytochrome c-like domain"/>
    <property type="match status" value="2"/>
</dbReference>
<evidence type="ECO:0000256" key="4">
    <source>
        <dbReference type="ARBA" id="ARBA00022982"/>
    </source>
</evidence>
<keyword evidence="7" id="KW-0732">Signal</keyword>
<dbReference type="Proteomes" id="UP001596411">
    <property type="component" value="Unassembled WGS sequence"/>
</dbReference>
<name>A0ABW2EWU1_9GAMM</name>
<evidence type="ECO:0000313" key="9">
    <source>
        <dbReference type="EMBL" id="MFC7089384.1"/>
    </source>
</evidence>
<evidence type="ECO:0000256" key="6">
    <source>
        <dbReference type="PROSITE-ProRule" id="PRU00433"/>
    </source>
</evidence>
<keyword evidence="3 6" id="KW-0479">Metal-binding</keyword>
<keyword evidence="2 6" id="KW-0349">Heme</keyword>
<keyword evidence="10" id="KW-1185">Reference proteome</keyword>
<keyword evidence="4" id="KW-0249">Electron transport</keyword>
<dbReference type="PRINTS" id="PR00607">
    <property type="entry name" value="CYTCHROMECIE"/>
</dbReference>
<feature type="signal peptide" evidence="7">
    <location>
        <begin position="1"/>
        <end position="26"/>
    </location>
</feature>
<feature type="chain" id="PRO_5046793051" evidence="7">
    <location>
        <begin position="27"/>
        <end position="260"/>
    </location>
</feature>
<protein>
    <submittedName>
        <fullName evidence="9">C-type cytochrome</fullName>
    </submittedName>
</protein>
<dbReference type="InterPro" id="IPR002323">
    <property type="entry name" value="Cyt_CIE"/>
</dbReference>
<proteinExistence type="predicted"/>
<accession>A0ABW2EWU1</accession>
<dbReference type="EMBL" id="JBHSZP010000014">
    <property type="protein sequence ID" value="MFC7089384.1"/>
    <property type="molecule type" value="Genomic_DNA"/>
</dbReference>
<dbReference type="SUPFAM" id="SSF46626">
    <property type="entry name" value="Cytochrome c"/>
    <property type="match status" value="2"/>
</dbReference>
<dbReference type="Pfam" id="PF13442">
    <property type="entry name" value="Cytochrome_CBB3"/>
    <property type="match status" value="2"/>
</dbReference>
<feature type="domain" description="Cytochrome c" evidence="8">
    <location>
        <begin position="178"/>
        <end position="259"/>
    </location>
</feature>
<evidence type="ECO:0000313" key="10">
    <source>
        <dbReference type="Proteomes" id="UP001596411"/>
    </source>
</evidence>
<evidence type="ECO:0000259" key="8">
    <source>
        <dbReference type="PROSITE" id="PS51007"/>
    </source>
</evidence>
<evidence type="ECO:0000256" key="1">
    <source>
        <dbReference type="ARBA" id="ARBA00022448"/>
    </source>
</evidence>
<evidence type="ECO:0000256" key="3">
    <source>
        <dbReference type="ARBA" id="ARBA00022723"/>
    </source>
</evidence>
<feature type="domain" description="Cytochrome c" evidence="8">
    <location>
        <begin position="64"/>
        <end position="144"/>
    </location>
</feature>
<dbReference type="RefSeq" id="WP_346060767.1">
    <property type="nucleotide sequence ID" value="NZ_BAAADR010000002.1"/>
</dbReference>
<dbReference type="PROSITE" id="PS51007">
    <property type="entry name" value="CYTC"/>
    <property type="match status" value="2"/>
</dbReference>
<dbReference type="PANTHER" id="PTHR40942">
    <property type="match status" value="1"/>
</dbReference>
<dbReference type="InterPro" id="IPR009056">
    <property type="entry name" value="Cyt_c-like_dom"/>
</dbReference>
<dbReference type="PANTHER" id="PTHR40942:SF4">
    <property type="entry name" value="CYTOCHROME C5"/>
    <property type="match status" value="1"/>
</dbReference>
<keyword evidence="1" id="KW-0813">Transport</keyword>
<gene>
    <name evidence="9" type="ORF">ACFQH5_07475</name>
</gene>
<evidence type="ECO:0000256" key="7">
    <source>
        <dbReference type="SAM" id="SignalP"/>
    </source>
</evidence>
<sequence>MKSSKLMMGCLAALGLSAGLAMTAQAQSDSEREAIAERLKPVGELCLQGEECGVASAAPSGGGGGAVDGAEIYGSVCMACHDTGAAGAPKRGEADAWAARLDQGIETLYTHALDGFNGMPARGGNPNLSDDEVKAAVNHLVEPVYDGELPEIGGGEAVAEADTDDAAAETADAAEQSGNGLDGEALYGSSGCAACHGAGVAGAPVLGDAEAWGPRIDQGIEALYQSALNGKGAMPPKGGNAGLADDEVTAIVDYMVSQAQ</sequence>
<dbReference type="InterPro" id="IPR036909">
    <property type="entry name" value="Cyt_c-like_dom_sf"/>
</dbReference>
<evidence type="ECO:0000256" key="2">
    <source>
        <dbReference type="ARBA" id="ARBA00022617"/>
    </source>
</evidence>
<reference evidence="10" key="1">
    <citation type="journal article" date="2019" name="Int. J. Syst. Evol. Microbiol.">
        <title>The Global Catalogue of Microorganisms (GCM) 10K type strain sequencing project: providing services to taxonomists for standard genome sequencing and annotation.</title>
        <authorList>
            <consortium name="The Broad Institute Genomics Platform"/>
            <consortium name="The Broad Institute Genome Sequencing Center for Infectious Disease"/>
            <person name="Wu L."/>
            <person name="Ma J."/>
        </authorList>
    </citation>
    <scope>NUCLEOTIDE SEQUENCE [LARGE SCALE GENOMIC DNA]</scope>
    <source>
        <strain evidence="10">CGMCC 1.13666</strain>
    </source>
</reference>
<keyword evidence="5 6" id="KW-0408">Iron</keyword>